<dbReference type="AlphaFoldDB" id="V6LR49"/>
<evidence type="ECO:0000313" key="1">
    <source>
        <dbReference type="EMBL" id="EST46713.1"/>
    </source>
</evidence>
<feature type="non-terminal residue" evidence="1">
    <location>
        <position position="1"/>
    </location>
</feature>
<accession>V6LR49</accession>
<proteinExistence type="predicted"/>
<gene>
    <name evidence="1" type="ORF">SS50377_13275</name>
</gene>
<organism evidence="1">
    <name type="scientific">Spironucleus salmonicida</name>
    <dbReference type="NCBI Taxonomy" id="348837"/>
    <lineage>
        <taxon>Eukaryota</taxon>
        <taxon>Metamonada</taxon>
        <taxon>Diplomonadida</taxon>
        <taxon>Hexamitidae</taxon>
        <taxon>Hexamitinae</taxon>
        <taxon>Spironucleus</taxon>
    </lineage>
</organism>
<name>V6LR49_9EUKA</name>
<reference evidence="1" key="1">
    <citation type="journal article" date="2014" name="PLoS Genet.">
        <title>The Genome of Spironucleus salmonicida Highlights a Fish Pathogen Adapted to Fluctuating Environments.</title>
        <authorList>
            <person name="Xu F."/>
            <person name="Jerlstrom-Hultqvist J."/>
            <person name="Einarsson E."/>
            <person name="Astvaldsson A."/>
            <person name="Svard S.G."/>
            <person name="Andersson J.O."/>
        </authorList>
    </citation>
    <scope>NUCLEOTIDE SEQUENCE</scope>
</reference>
<dbReference type="EMBL" id="KI546070">
    <property type="protein sequence ID" value="EST46713.1"/>
    <property type="molecule type" value="Genomic_DNA"/>
</dbReference>
<protein>
    <submittedName>
        <fullName evidence="1">Uncharacterized protein</fullName>
    </submittedName>
</protein>
<sequence length="112" mass="12369">QWNRVVRGSLWARLRVAGTAILRGIGRCECLGNLRVRSGGKIQNQECKCGGMTMKSCRMCEKEKCVQCAVGNSVRGVLASAVQDWQRAKSVIAGPNKLAEQLRLRKFMLSMA</sequence>